<gene>
    <name evidence="1" type="ORF">AVEN_177296_1</name>
</gene>
<dbReference type="AlphaFoldDB" id="A0A4Y2C4D1"/>
<evidence type="ECO:0000313" key="1">
    <source>
        <dbReference type="EMBL" id="GBL99252.1"/>
    </source>
</evidence>
<accession>A0A4Y2C4D1</accession>
<proteinExistence type="predicted"/>
<dbReference type="EMBL" id="BGPR01000147">
    <property type="protein sequence ID" value="GBL99252.1"/>
    <property type="molecule type" value="Genomic_DNA"/>
</dbReference>
<dbReference type="Proteomes" id="UP000499080">
    <property type="component" value="Unassembled WGS sequence"/>
</dbReference>
<evidence type="ECO:0000313" key="2">
    <source>
        <dbReference type="Proteomes" id="UP000499080"/>
    </source>
</evidence>
<sequence length="151" mass="16943">MEHTENESFSRPAYYCVDVKVGKIPTEQLFKPIELNSIAPENSVLPCAPQEVIAAAEIGTRAVEVIKDVRTYADILQEPKALQTPTETIKEIHSVTIFLLKEDTPDETKTKSQKEINPTKLKLGIKDVRKLKKGGLGIQCDTKRDIDILKR</sequence>
<keyword evidence="2" id="KW-1185">Reference proteome</keyword>
<organism evidence="1 2">
    <name type="scientific">Araneus ventricosus</name>
    <name type="common">Orbweaver spider</name>
    <name type="synonym">Epeira ventricosa</name>
    <dbReference type="NCBI Taxonomy" id="182803"/>
    <lineage>
        <taxon>Eukaryota</taxon>
        <taxon>Metazoa</taxon>
        <taxon>Ecdysozoa</taxon>
        <taxon>Arthropoda</taxon>
        <taxon>Chelicerata</taxon>
        <taxon>Arachnida</taxon>
        <taxon>Araneae</taxon>
        <taxon>Araneomorphae</taxon>
        <taxon>Entelegynae</taxon>
        <taxon>Araneoidea</taxon>
        <taxon>Araneidae</taxon>
        <taxon>Araneus</taxon>
    </lineage>
</organism>
<reference evidence="1 2" key="1">
    <citation type="journal article" date="2019" name="Sci. Rep.">
        <title>Orb-weaving spider Araneus ventricosus genome elucidates the spidroin gene catalogue.</title>
        <authorList>
            <person name="Kono N."/>
            <person name="Nakamura H."/>
            <person name="Ohtoshi R."/>
            <person name="Moran D.A.P."/>
            <person name="Shinohara A."/>
            <person name="Yoshida Y."/>
            <person name="Fujiwara M."/>
            <person name="Mori M."/>
            <person name="Tomita M."/>
            <person name="Arakawa K."/>
        </authorList>
    </citation>
    <scope>NUCLEOTIDE SEQUENCE [LARGE SCALE GENOMIC DNA]</scope>
</reference>
<comment type="caution">
    <text evidence="1">The sequence shown here is derived from an EMBL/GenBank/DDBJ whole genome shotgun (WGS) entry which is preliminary data.</text>
</comment>
<protein>
    <submittedName>
        <fullName evidence="1">Uncharacterized protein</fullName>
    </submittedName>
</protein>
<name>A0A4Y2C4D1_ARAVE</name>